<dbReference type="SUPFAM" id="SSF100920">
    <property type="entry name" value="Heat shock protein 70kD (HSP70), peptide-binding domain"/>
    <property type="match status" value="1"/>
</dbReference>
<dbReference type="PROSITE" id="PS01036">
    <property type="entry name" value="HSP70_3"/>
    <property type="match status" value="1"/>
</dbReference>
<dbReference type="PRINTS" id="PR00301">
    <property type="entry name" value="HEATSHOCK70"/>
</dbReference>
<evidence type="ECO:0000313" key="4">
    <source>
        <dbReference type="EMBL" id="QHS92402.1"/>
    </source>
</evidence>
<dbReference type="FunFam" id="3.30.420.40:FF:000004">
    <property type="entry name" value="Molecular chaperone DnaK"/>
    <property type="match status" value="1"/>
</dbReference>
<accession>A0A6C0BK56</accession>
<reference evidence="4" key="1">
    <citation type="journal article" date="2020" name="Nature">
        <title>Giant virus diversity and host interactions through global metagenomics.</title>
        <authorList>
            <person name="Schulz F."/>
            <person name="Roux S."/>
            <person name="Paez-Espino D."/>
            <person name="Jungbluth S."/>
            <person name="Walsh D.A."/>
            <person name="Denef V.J."/>
            <person name="McMahon K.D."/>
            <person name="Konstantinidis K.T."/>
            <person name="Eloe-Fadrosh E.A."/>
            <person name="Kyrpides N.C."/>
            <person name="Woyke T."/>
        </authorList>
    </citation>
    <scope>NUCLEOTIDE SEQUENCE</scope>
    <source>
        <strain evidence="4">GVMAG-M-3300014204-73</strain>
    </source>
</reference>
<keyword evidence="2" id="KW-0547">Nucleotide-binding</keyword>
<evidence type="ECO:0000256" key="2">
    <source>
        <dbReference type="ARBA" id="ARBA00022741"/>
    </source>
</evidence>
<dbReference type="GO" id="GO:0005524">
    <property type="term" value="F:ATP binding"/>
    <property type="evidence" value="ECO:0007669"/>
    <property type="project" value="UniProtKB-KW"/>
</dbReference>
<organism evidence="4">
    <name type="scientific">viral metagenome</name>
    <dbReference type="NCBI Taxonomy" id="1070528"/>
    <lineage>
        <taxon>unclassified sequences</taxon>
        <taxon>metagenomes</taxon>
        <taxon>organismal metagenomes</taxon>
    </lineage>
</organism>
<dbReference type="Gene3D" id="3.30.420.40">
    <property type="match status" value="2"/>
</dbReference>
<dbReference type="Gene3D" id="1.20.1270.10">
    <property type="match status" value="1"/>
</dbReference>
<dbReference type="FunFam" id="2.60.34.10:FF:000023">
    <property type="entry name" value="70 kDa heat shock cognate protein"/>
    <property type="match status" value="1"/>
</dbReference>
<comment type="similarity">
    <text evidence="1">Belongs to the heat shock protein 70 family.</text>
</comment>
<dbReference type="CDD" id="cd24028">
    <property type="entry name" value="ASKHA_NBD_HSP70_HSPA1-like"/>
    <property type="match status" value="1"/>
</dbReference>
<protein>
    <submittedName>
        <fullName evidence="4">Uncharacterized protein</fullName>
    </submittedName>
</protein>
<keyword evidence="3" id="KW-0067">ATP-binding</keyword>
<dbReference type="AlphaFoldDB" id="A0A6C0BK56"/>
<dbReference type="SUPFAM" id="SSF100934">
    <property type="entry name" value="Heat shock protein 70kD (HSP70), C-terminal subdomain"/>
    <property type="match status" value="1"/>
</dbReference>
<dbReference type="Gene3D" id="3.30.30.30">
    <property type="match status" value="1"/>
</dbReference>
<sequence>MSENKEASPRELYSGCIGIDLGTTYSCAAVWVNDHVEVIPNDLGNRTTPSWVAFVGEDRIMGELAKQQANSNVGRTLYDVKRFIGKQYSDPVLREDLPHYAFRITPDEQDRPVVEVPLSSGVKRLKPEEISAMVLGKMRASAEDYLGKKVTQAVITVPAYFNDAQRTATKNAATIAGLNCLRIINEPTASCLCYGLHNKGISNVLIFDLGGGTLDVSLLELNQGVFEVKATSGNCHLGGEDFDNRLAAHIRSLFENQIKKPIPETGTKALRKLKEIAEQTKNRLSQLQSVSVEIDALYEGHDFHCHVTRSTFEALCLDLFTSCLEPIKKVLSDGGLQKKEIDEIILIGGATRIPKVQEILTKFFDGKTLNKSVNPDEAVASGAAIQGAILCKTDTSGTTKDLLLVDVIPLSLGIETTGGIMANIIPRNSSIPCEKSSLFSTVEDNQQTVLVQVFEGERKFTKDNHKLGTFELTGIPKAMRGVPKIEVSFKMDANGILSVTAFEKTSQISQTVTISKESGRLTEEEIQQMVEDAEKYRGADEVKKEAIEFHNSFEKYLRTSQTTINDPEYQDSLTLDDRSYANQLILNTLDWLNATDPTTGEPCDRKKEELIDCKQSVEFYLKPLVNKVYARQISLAGQKPDNSLSDKPITQTSQINQLLDQMDTKSTPMTHPTAPTITSPATQPMKKIVIKLKGK</sequence>
<dbReference type="Gene3D" id="2.60.34.10">
    <property type="entry name" value="Substrate Binding Domain Of DNAk, Chain A, domain 1"/>
    <property type="match status" value="1"/>
</dbReference>
<dbReference type="InterPro" id="IPR018181">
    <property type="entry name" value="Heat_shock_70_CS"/>
</dbReference>
<dbReference type="Gene3D" id="3.90.640.10">
    <property type="entry name" value="Actin, Chain A, domain 4"/>
    <property type="match status" value="1"/>
</dbReference>
<dbReference type="InterPro" id="IPR029047">
    <property type="entry name" value="HSP70_peptide-bd_sf"/>
</dbReference>
<dbReference type="PANTHER" id="PTHR19375">
    <property type="entry name" value="HEAT SHOCK PROTEIN 70KDA"/>
    <property type="match status" value="1"/>
</dbReference>
<dbReference type="FunFam" id="3.30.30.30:FF:000001">
    <property type="entry name" value="heat shock 70 kDa protein-like"/>
    <property type="match status" value="1"/>
</dbReference>
<dbReference type="InterPro" id="IPR043129">
    <property type="entry name" value="ATPase_NBD"/>
</dbReference>
<proteinExistence type="inferred from homology"/>
<evidence type="ECO:0000256" key="3">
    <source>
        <dbReference type="ARBA" id="ARBA00022840"/>
    </source>
</evidence>
<name>A0A6C0BK56_9ZZZZ</name>
<dbReference type="EMBL" id="MN739178">
    <property type="protein sequence ID" value="QHS92402.1"/>
    <property type="molecule type" value="Genomic_DNA"/>
</dbReference>
<dbReference type="PROSITE" id="PS00297">
    <property type="entry name" value="HSP70_1"/>
    <property type="match status" value="1"/>
</dbReference>
<dbReference type="InterPro" id="IPR013126">
    <property type="entry name" value="Hsp_70_fam"/>
</dbReference>
<dbReference type="GO" id="GO:0140662">
    <property type="term" value="F:ATP-dependent protein folding chaperone"/>
    <property type="evidence" value="ECO:0007669"/>
    <property type="project" value="InterPro"/>
</dbReference>
<dbReference type="NCBIfam" id="NF001413">
    <property type="entry name" value="PRK00290.1"/>
    <property type="match status" value="1"/>
</dbReference>
<dbReference type="PROSITE" id="PS00329">
    <property type="entry name" value="HSP70_2"/>
    <property type="match status" value="1"/>
</dbReference>
<dbReference type="FunFam" id="3.90.640.10:FF:000010">
    <property type="entry name" value="heat shock 70 kDa protein 14"/>
    <property type="match status" value="1"/>
</dbReference>
<dbReference type="InterPro" id="IPR029048">
    <property type="entry name" value="HSP70_C_sf"/>
</dbReference>
<evidence type="ECO:0000256" key="1">
    <source>
        <dbReference type="ARBA" id="ARBA00007381"/>
    </source>
</evidence>
<dbReference type="Pfam" id="PF00012">
    <property type="entry name" value="HSP70"/>
    <property type="match status" value="1"/>
</dbReference>
<dbReference type="SUPFAM" id="SSF53067">
    <property type="entry name" value="Actin-like ATPase domain"/>
    <property type="match status" value="2"/>
</dbReference>